<name>A0A1W6JUR6_9CAUD</name>
<dbReference type="EMBL" id="KY612839">
    <property type="protein sequence ID" value="ARM71019.1"/>
    <property type="molecule type" value="Genomic_DNA"/>
</dbReference>
<sequence>MELIHNYDSGAKTYIWLSYQDRSYNFPNPKNYPHYSKYQLSYYESCKVTWNNWVNTGILTVKQREPNDIT</sequence>
<reference evidence="1 2" key="1">
    <citation type="submission" date="2017-02" db="EMBL/GenBank/DDBJ databases">
        <title>Comeplete genome sequence of Bacteriophage pVco-5, that infects Vibrio corallilyticus.</title>
        <authorList>
            <person name="Kim H.J."/>
            <person name="Park S.C."/>
        </authorList>
    </citation>
    <scope>NUCLEOTIDE SEQUENCE [LARGE SCALE GENOMIC DNA]</scope>
</reference>
<gene>
    <name evidence="1" type="ORF">pVco5_031</name>
</gene>
<evidence type="ECO:0000313" key="1">
    <source>
        <dbReference type="EMBL" id="ARM71019.1"/>
    </source>
</evidence>
<protein>
    <submittedName>
        <fullName evidence="1">Uncharacterized protein</fullName>
    </submittedName>
</protein>
<proteinExistence type="predicted"/>
<organism evidence="1 2">
    <name type="scientific">Vibrio phage pVco-5</name>
    <dbReference type="NCBI Taxonomy" id="1965485"/>
    <lineage>
        <taxon>Viruses</taxon>
        <taxon>Duplodnaviria</taxon>
        <taxon>Heunggongvirae</taxon>
        <taxon>Uroviricota</taxon>
        <taxon>Caudoviricetes</taxon>
        <taxon>Schitoviridae</taxon>
        <taxon>Vicoquintavirus</taxon>
        <taxon>Vicoquintavirus Pvco5</taxon>
    </lineage>
</organism>
<dbReference type="Proteomes" id="UP000225564">
    <property type="component" value="Segment"/>
</dbReference>
<accession>A0A1W6JUR6</accession>
<evidence type="ECO:0000313" key="2">
    <source>
        <dbReference type="Proteomes" id="UP000225564"/>
    </source>
</evidence>
<keyword evidence="2" id="KW-1185">Reference proteome</keyword>